<proteinExistence type="predicted"/>
<sequence length="202" mass="22925">MYNSASSSQLGIFGDGWIYRTVLNEVGDHPLIGLRPPVDEVLASVDEKLRGFYSPDEGRPSISPSVVLKMMLLEHLYNLSDVSISRLCVHDFLFRWFVGLDPTESVPDHSTLARFRKRLGKEDFREIFSELVTVAERRGHLKGRLRARTPQRIDVARIYSNILKRRAAALLGQGAKKVMERVRRAKAMMSRKIVKGSSRSIS</sequence>
<reference evidence="2 3" key="1">
    <citation type="journal article" date="2015" name="Microbiome">
        <title>Genomic resolution of linkages in carbon, nitrogen, and sulfur cycling among widespread estuary sediment bacteria.</title>
        <authorList>
            <person name="Baker B.J."/>
            <person name="Lazar C.S."/>
            <person name="Teske A.P."/>
            <person name="Dick G.J."/>
        </authorList>
    </citation>
    <scope>NUCLEOTIDE SEQUENCE [LARGE SCALE GENOMIC DNA]</scope>
    <source>
        <strain evidence="2">DG_26</strain>
    </source>
</reference>
<dbReference type="Proteomes" id="UP000051124">
    <property type="component" value="Unassembled WGS sequence"/>
</dbReference>
<dbReference type="InterPro" id="IPR008490">
    <property type="entry name" value="Transposase_InsH_N"/>
</dbReference>
<comment type="caution">
    <text evidence="2">The sequence shown here is derived from an EMBL/GenBank/DDBJ whole genome shotgun (WGS) entry which is preliminary data.</text>
</comment>
<dbReference type="EMBL" id="LIZT01000007">
    <property type="protein sequence ID" value="KPJ51041.1"/>
    <property type="molecule type" value="Genomic_DNA"/>
</dbReference>
<dbReference type="Pfam" id="PF05598">
    <property type="entry name" value="DUF772"/>
    <property type="match status" value="1"/>
</dbReference>
<name>A0A0S7WLP6_UNCT6</name>
<evidence type="ECO:0000313" key="2">
    <source>
        <dbReference type="EMBL" id="KPJ51041.1"/>
    </source>
</evidence>
<organism evidence="2 3">
    <name type="scientific">candidate division TA06 bacterium DG_26</name>
    <dbReference type="NCBI Taxonomy" id="1703771"/>
    <lineage>
        <taxon>Bacteria</taxon>
        <taxon>Bacteria division TA06</taxon>
    </lineage>
</organism>
<evidence type="ECO:0000313" key="3">
    <source>
        <dbReference type="Proteomes" id="UP000051124"/>
    </source>
</evidence>
<dbReference type="AlphaFoldDB" id="A0A0S7WLP6"/>
<evidence type="ECO:0000259" key="1">
    <source>
        <dbReference type="Pfam" id="PF05598"/>
    </source>
</evidence>
<dbReference type="PANTHER" id="PTHR35604">
    <property type="entry name" value="TRANSPOSASE INSH FOR INSERTION SEQUENCE ELEMENT IS5A-RELATED"/>
    <property type="match status" value="1"/>
</dbReference>
<protein>
    <recommendedName>
        <fullName evidence="1">Transposase InsH N-terminal domain-containing protein</fullName>
    </recommendedName>
</protein>
<accession>A0A0S7WLP6</accession>
<dbReference type="PANTHER" id="PTHR35604:SF2">
    <property type="entry name" value="TRANSPOSASE INSH FOR INSERTION SEQUENCE ELEMENT IS5A-RELATED"/>
    <property type="match status" value="1"/>
</dbReference>
<gene>
    <name evidence="2" type="ORF">AMJ40_01070</name>
</gene>
<feature type="domain" description="Transposase InsH N-terminal" evidence="1">
    <location>
        <begin position="28"/>
        <end position="118"/>
    </location>
</feature>